<dbReference type="InterPro" id="IPR041440">
    <property type="entry name" value="HypF_C"/>
</dbReference>
<dbReference type="InterPro" id="IPR051060">
    <property type="entry name" value="Carbamoyltrans_HypF-like"/>
</dbReference>
<dbReference type="GO" id="GO:0003725">
    <property type="term" value="F:double-stranded RNA binding"/>
    <property type="evidence" value="ECO:0007669"/>
    <property type="project" value="InterPro"/>
</dbReference>
<evidence type="ECO:0000259" key="11">
    <source>
        <dbReference type="PROSITE" id="PS51160"/>
    </source>
</evidence>
<dbReference type="GO" id="GO:0003998">
    <property type="term" value="F:acylphosphatase activity"/>
    <property type="evidence" value="ECO:0007669"/>
    <property type="project" value="UniProtKB-EC"/>
</dbReference>
<dbReference type="GO" id="GO:0051604">
    <property type="term" value="P:protein maturation"/>
    <property type="evidence" value="ECO:0007669"/>
    <property type="project" value="TreeGrafter"/>
</dbReference>
<dbReference type="Gene3D" id="3.90.870.50">
    <property type="match status" value="1"/>
</dbReference>
<evidence type="ECO:0000256" key="3">
    <source>
        <dbReference type="ARBA" id="ARBA00022598"/>
    </source>
</evidence>
<comment type="similarity">
    <text evidence="2 9">Belongs to the carbamoyltransferase HypF family.</text>
</comment>
<comment type="catalytic activity">
    <reaction evidence="10">
        <text>an acyl phosphate + H2O = a carboxylate + phosphate + H(+)</text>
        <dbReference type="Rhea" id="RHEA:14965"/>
        <dbReference type="ChEBI" id="CHEBI:15377"/>
        <dbReference type="ChEBI" id="CHEBI:15378"/>
        <dbReference type="ChEBI" id="CHEBI:29067"/>
        <dbReference type="ChEBI" id="CHEBI:43474"/>
        <dbReference type="ChEBI" id="CHEBI:59918"/>
        <dbReference type="EC" id="3.6.1.7"/>
    </reaction>
</comment>
<keyword evidence="3" id="KW-0436">Ligase</keyword>
<sequence>MEEEAELIRVSGVVQGVGFRPFVWRVAHRLGLRGSVRNRGDEVEIVVAGPSAARAALVREIRQGPPQAVVRDLVRVPAALPEGAGFVIADSAHGNISTGIAPDLATCPACRAEIRTPGARRAGYAFTNCTDCGPRFSIVTGLPYDRQHTTMAGFSMCAACRAEYDNPADRRFHAQPVACPACGPRLHFVMPGEGKAADSLDAAVAVLSRGGIIALKGIGGYHLACLATSDDAVRTLRTRKARPAKPLAVMMGSAAMVMDFCVPTVVELALLRDPAAPVVPLAVRAREAGRPALSAGLAPGLDRVGVMLAYTPLHDLLLERVGLPLVMTSGNRSGCPQVIDEASAYTDLAGIADGWLVHDRLIARRLDDSVMAVCAGAGRVIRRGRGLAPASLPLPPDMAHAPAVLALGADLKAAFCLAGNGQALLSAHIGNLDDPGVQDEFRAALADYRNLFAHHPAVIAVDAHPDYHSHALGRQLAQEAGLPLLPVWHHHAHVAACMVEHGVGVTSGPVVGIALDGVGLGQDGTAWGGEILLCDYRECQRVGGLAPVAMPGGDAASREPWRMLLAHLDAALGVEGTDAAHHHVPIAALDQRPVAVMRAMVRTGMNAPRGSSAGRLFDAMAALLDVAPARLSYEGEAAMRLEALARQAPAGDDALPFGLRDEGGMVRIDPAPMWRAVLRLRAAVTPAAHIAAAFHRGLATACADVARQVARRHGVETIALSGGVMHNAMLVEALEMRLRMVGLHVLLPRLAPAGDGGIALGQAAIAAVRYMEST</sequence>
<protein>
    <recommendedName>
        <fullName evidence="8 9">Carbamoyltransferase HypF</fullName>
        <ecNumber evidence="9">6.2.-.-</ecNumber>
    </recommendedName>
</protein>
<evidence type="ECO:0000256" key="8">
    <source>
        <dbReference type="ARBA" id="ARBA00072168"/>
    </source>
</evidence>
<keyword evidence="13" id="KW-0808">Transferase</keyword>
<dbReference type="UniPathway" id="UPA00335"/>
<dbReference type="EC" id="6.2.-.-" evidence="9"/>
<comment type="pathway">
    <text evidence="1 9">Protein modification; [NiFe] hydrogenase maturation.</text>
</comment>
<comment type="caution">
    <text evidence="13">The sequence shown here is derived from an EMBL/GenBank/DDBJ whole genome shotgun (WGS) entry which is preliminary data.</text>
</comment>
<evidence type="ECO:0000256" key="2">
    <source>
        <dbReference type="ARBA" id="ARBA00008097"/>
    </source>
</evidence>
<gene>
    <name evidence="13" type="primary">hypF</name>
    <name evidence="13" type="ORF">DY926_01180</name>
</gene>
<dbReference type="InterPro" id="IPR017968">
    <property type="entry name" value="Acylphosphatase_CS"/>
</dbReference>
<feature type="domain" description="Acylphosphatase-like" evidence="11">
    <location>
        <begin position="5"/>
        <end position="90"/>
    </location>
</feature>
<dbReference type="GO" id="GO:0016874">
    <property type="term" value="F:ligase activity"/>
    <property type="evidence" value="ECO:0007669"/>
    <property type="project" value="UniProtKB-UniRule"/>
</dbReference>
<feature type="active site" evidence="10">
    <location>
        <position position="38"/>
    </location>
</feature>
<dbReference type="PROSITE" id="PS51160">
    <property type="entry name" value="ACYLPHOSPHATASE_3"/>
    <property type="match status" value="1"/>
</dbReference>
<dbReference type="AlphaFoldDB" id="A0A371Z4H8"/>
<dbReference type="PIRSF" id="PIRSF006256">
    <property type="entry name" value="CMPcnvr_hdrg_mat"/>
    <property type="match status" value="1"/>
</dbReference>
<dbReference type="InterPro" id="IPR004421">
    <property type="entry name" value="Carbamoyltransferase_HypF"/>
</dbReference>
<proteinExistence type="inferred from homology"/>
<dbReference type="PANTHER" id="PTHR42959:SF1">
    <property type="entry name" value="CARBAMOYLTRANSFERASE HYPF"/>
    <property type="match status" value="1"/>
</dbReference>
<evidence type="ECO:0000256" key="7">
    <source>
        <dbReference type="ARBA" id="ARBA00048220"/>
    </source>
</evidence>
<evidence type="ECO:0000256" key="4">
    <source>
        <dbReference type="ARBA" id="ARBA00022723"/>
    </source>
</evidence>
<dbReference type="Gene3D" id="3.30.110.120">
    <property type="match status" value="1"/>
</dbReference>
<evidence type="ECO:0000256" key="6">
    <source>
        <dbReference type="ARBA" id="ARBA00022833"/>
    </source>
</evidence>
<dbReference type="SUPFAM" id="SSF55821">
    <property type="entry name" value="YrdC/RibB"/>
    <property type="match status" value="1"/>
</dbReference>
<dbReference type="InterPro" id="IPR043129">
    <property type="entry name" value="ATPase_NBD"/>
</dbReference>
<dbReference type="Gene3D" id="3.30.420.360">
    <property type="match status" value="1"/>
</dbReference>
<dbReference type="FunFam" id="3.30.420.40:FF:000124">
    <property type="entry name" value="Carbamoyltransferase HypF"/>
    <property type="match status" value="1"/>
</dbReference>
<dbReference type="InterPro" id="IPR055128">
    <property type="entry name" value="HypF_C_2"/>
</dbReference>
<dbReference type="Pfam" id="PF22521">
    <property type="entry name" value="HypF_C_2"/>
    <property type="match status" value="1"/>
</dbReference>
<dbReference type="SUPFAM" id="SSF54975">
    <property type="entry name" value="Acylphosphatase/BLUF domain-like"/>
    <property type="match status" value="1"/>
</dbReference>
<dbReference type="Pfam" id="PF07503">
    <property type="entry name" value="zf-HYPF"/>
    <property type="match status" value="2"/>
</dbReference>
<comment type="function">
    <text evidence="9">Involved in the maturation of [NiFe] hydrogenases. Along with HypE, it catalyzes the synthesis of the CN ligands of the active site iron of [NiFe]-hydrogenases. HypF functions as a carbamoyl transferase using carbamoylphosphate as a substrate and transferring the carboxamido moiety in an ATP-dependent reaction to the thiolate of the C-terminal cysteine of HypE yielding a protein-S-carboxamide.</text>
</comment>
<dbReference type="InterPro" id="IPR011125">
    <property type="entry name" value="Znf_HypF"/>
</dbReference>
<reference evidence="13 14" key="1">
    <citation type="submission" date="2018-08" db="EMBL/GenBank/DDBJ databases">
        <title>Komagataeibacter sp. AV 382.</title>
        <authorList>
            <person name="Skraban J."/>
            <person name="Trcek J."/>
        </authorList>
    </citation>
    <scope>NUCLEOTIDE SEQUENCE [LARGE SCALE GENOMIC DNA]</scope>
    <source>
        <strain evidence="13 14">AV 382</strain>
    </source>
</reference>
<dbReference type="GO" id="GO:0016743">
    <property type="term" value="F:carboxyl- or carbamoyltransferase activity"/>
    <property type="evidence" value="ECO:0007669"/>
    <property type="project" value="UniProtKB-UniRule"/>
</dbReference>
<dbReference type="Pfam" id="PF17788">
    <property type="entry name" value="HypF_C"/>
    <property type="match status" value="1"/>
</dbReference>
<dbReference type="PROSITE" id="PS00150">
    <property type="entry name" value="ACYLPHOSPHATASE_1"/>
    <property type="match status" value="1"/>
</dbReference>
<organism evidence="13 14">
    <name type="scientific">Komagataeibacter melaceti</name>
    <dbReference type="NCBI Taxonomy" id="2766577"/>
    <lineage>
        <taxon>Bacteria</taxon>
        <taxon>Pseudomonadati</taxon>
        <taxon>Pseudomonadota</taxon>
        <taxon>Alphaproteobacteria</taxon>
        <taxon>Acetobacterales</taxon>
        <taxon>Acetobacteraceae</taxon>
        <taxon>Komagataeibacter</taxon>
    </lineage>
</organism>
<evidence type="ECO:0000313" key="13">
    <source>
        <dbReference type="EMBL" id="RFD21388.1"/>
    </source>
</evidence>
<keyword evidence="6" id="KW-0862">Zinc</keyword>
<dbReference type="NCBIfam" id="TIGR00143">
    <property type="entry name" value="hypF"/>
    <property type="match status" value="1"/>
</dbReference>
<dbReference type="Pfam" id="PF01300">
    <property type="entry name" value="Sua5_yciO_yrdC"/>
    <property type="match status" value="1"/>
</dbReference>
<keyword evidence="5" id="KW-0863">Zinc-finger</keyword>
<dbReference type="Pfam" id="PF00708">
    <property type="entry name" value="Acylphosphatase"/>
    <property type="match status" value="1"/>
</dbReference>
<dbReference type="InterPro" id="IPR001792">
    <property type="entry name" value="Acylphosphatase-like_dom"/>
</dbReference>
<dbReference type="InterPro" id="IPR036046">
    <property type="entry name" value="Acylphosphatase-like_dom_sf"/>
</dbReference>
<dbReference type="Proteomes" id="UP000262371">
    <property type="component" value="Unassembled WGS sequence"/>
</dbReference>
<dbReference type="InterPro" id="IPR017945">
    <property type="entry name" value="DHBP_synth_RibB-like_a/b_dom"/>
</dbReference>
<evidence type="ECO:0000259" key="12">
    <source>
        <dbReference type="PROSITE" id="PS51163"/>
    </source>
</evidence>
<dbReference type="EMBL" id="QUWV01000011">
    <property type="protein sequence ID" value="RFD21388.1"/>
    <property type="molecule type" value="Genomic_DNA"/>
</dbReference>
<keyword evidence="14" id="KW-1185">Reference proteome</keyword>
<dbReference type="OrthoDB" id="9808093at2"/>
<dbReference type="InterPro" id="IPR006070">
    <property type="entry name" value="Sua5-like_dom"/>
</dbReference>
<dbReference type="Gene3D" id="3.30.420.40">
    <property type="match status" value="1"/>
</dbReference>
<dbReference type="PANTHER" id="PTHR42959">
    <property type="entry name" value="CARBAMOYLTRANSFERASE"/>
    <property type="match status" value="1"/>
</dbReference>
<dbReference type="PROSITE" id="PS51163">
    <property type="entry name" value="YRDC"/>
    <property type="match status" value="1"/>
</dbReference>
<feature type="active site" evidence="10">
    <location>
        <position position="20"/>
    </location>
</feature>
<evidence type="ECO:0000256" key="5">
    <source>
        <dbReference type="ARBA" id="ARBA00022771"/>
    </source>
</evidence>
<evidence type="ECO:0000256" key="9">
    <source>
        <dbReference type="PIRNR" id="PIRNR006256"/>
    </source>
</evidence>
<name>A0A371Z4H8_9PROT</name>
<comment type="catalytic activity">
    <reaction evidence="7 9">
        <text>C-terminal L-cysteinyl-[HypE protein] + carbamoyl phosphate + ATP + H2O = C-terminal S-carboxamide-L-cysteinyl-[HypE protein] + AMP + phosphate + diphosphate + H(+)</text>
        <dbReference type="Rhea" id="RHEA:55636"/>
        <dbReference type="Rhea" id="RHEA-COMP:14247"/>
        <dbReference type="Rhea" id="RHEA-COMP:14392"/>
        <dbReference type="ChEBI" id="CHEBI:15377"/>
        <dbReference type="ChEBI" id="CHEBI:15378"/>
        <dbReference type="ChEBI" id="CHEBI:30616"/>
        <dbReference type="ChEBI" id="CHEBI:33019"/>
        <dbReference type="ChEBI" id="CHEBI:43474"/>
        <dbReference type="ChEBI" id="CHEBI:58228"/>
        <dbReference type="ChEBI" id="CHEBI:76913"/>
        <dbReference type="ChEBI" id="CHEBI:139126"/>
        <dbReference type="ChEBI" id="CHEBI:456215"/>
    </reaction>
</comment>
<keyword evidence="10" id="KW-0378">Hydrolase</keyword>
<evidence type="ECO:0000313" key="14">
    <source>
        <dbReference type="Proteomes" id="UP000262371"/>
    </source>
</evidence>
<accession>A0A371Z4H8</accession>
<dbReference type="GO" id="GO:0008270">
    <property type="term" value="F:zinc ion binding"/>
    <property type="evidence" value="ECO:0007669"/>
    <property type="project" value="UniProtKB-KW"/>
</dbReference>
<keyword evidence="4" id="KW-0479">Metal-binding</keyword>
<evidence type="ECO:0000256" key="10">
    <source>
        <dbReference type="PROSITE-ProRule" id="PRU00520"/>
    </source>
</evidence>
<feature type="domain" description="YrdC-like" evidence="12">
    <location>
        <begin position="197"/>
        <end position="386"/>
    </location>
</feature>
<dbReference type="SUPFAM" id="SSF53067">
    <property type="entry name" value="Actin-like ATPase domain"/>
    <property type="match status" value="1"/>
</dbReference>
<evidence type="ECO:0000256" key="1">
    <source>
        <dbReference type="ARBA" id="ARBA00004711"/>
    </source>
</evidence>